<evidence type="ECO:0000256" key="5">
    <source>
        <dbReference type="ARBA" id="ARBA00022801"/>
    </source>
</evidence>
<keyword evidence="5 8" id="KW-0378">Hydrolase</keyword>
<keyword evidence="3" id="KW-0479">Metal-binding</keyword>
<evidence type="ECO:0000256" key="1">
    <source>
        <dbReference type="ARBA" id="ARBA00001946"/>
    </source>
</evidence>
<name>A0A644W5G9_9ZZZZ</name>
<keyword evidence="6" id="KW-0460">Magnesium</keyword>
<dbReference type="GO" id="GO:0043571">
    <property type="term" value="P:maintenance of CRISPR repeat elements"/>
    <property type="evidence" value="ECO:0007669"/>
    <property type="project" value="InterPro"/>
</dbReference>
<dbReference type="EC" id="3.1.-.-" evidence="8"/>
<dbReference type="Pfam" id="PF09827">
    <property type="entry name" value="CRISPR_Cas2"/>
    <property type="match status" value="1"/>
</dbReference>
<dbReference type="NCBIfam" id="TIGR01573">
    <property type="entry name" value="cas2"/>
    <property type="match status" value="1"/>
</dbReference>
<dbReference type="GO" id="GO:0046872">
    <property type="term" value="F:metal ion binding"/>
    <property type="evidence" value="ECO:0007669"/>
    <property type="project" value="UniProtKB-KW"/>
</dbReference>
<dbReference type="GO" id="GO:0016787">
    <property type="term" value="F:hydrolase activity"/>
    <property type="evidence" value="ECO:0007669"/>
    <property type="project" value="UniProtKB-KW"/>
</dbReference>
<dbReference type="GO" id="GO:0051607">
    <property type="term" value="P:defense response to virus"/>
    <property type="evidence" value="ECO:0007669"/>
    <property type="project" value="UniProtKB-KW"/>
</dbReference>
<organism evidence="8">
    <name type="scientific">bioreactor metagenome</name>
    <dbReference type="NCBI Taxonomy" id="1076179"/>
    <lineage>
        <taxon>unclassified sequences</taxon>
        <taxon>metagenomes</taxon>
        <taxon>ecological metagenomes</taxon>
    </lineage>
</organism>
<dbReference type="PANTHER" id="PTHR34405">
    <property type="entry name" value="CRISPR-ASSOCIATED ENDORIBONUCLEASE CAS2"/>
    <property type="match status" value="1"/>
</dbReference>
<dbReference type="PIRSF" id="PIRSF032582">
    <property type="entry name" value="Cas2"/>
    <property type="match status" value="1"/>
</dbReference>
<reference evidence="8" key="1">
    <citation type="submission" date="2019-08" db="EMBL/GenBank/DDBJ databases">
        <authorList>
            <person name="Kucharzyk K."/>
            <person name="Murdoch R.W."/>
            <person name="Higgins S."/>
            <person name="Loffler F."/>
        </authorList>
    </citation>
    <scope>NUCLEOTIDE SEQUENCE</scope>
</reference>
<accession>A0A644W5G9</accession>
<evidence type="ECO:0000256" key="2">
    <source>
        <dbReference type="ARBA" id="ARBA00022722"/>
    </source>
</evidence>
<dbReference type="HAMAP" id="MF_01471">
    <property type="entry name" value="Cas2"/>
    <property type="match status" value="1"/>
</dbReference>
<dbReference type="InterPro" id="IPR019199">
    <property type="entry name" value="Virulence_VapD/CRISPR_Cas2"/>
</dbReference>
<evidence type="ECO:0000313" key="8">
    <source>
        <dbReference type="EMBL" id="MPL98971.1"/>
    </source>
</evidence>
<dbReference type="PANTHER" id="PTHR34405:SF3">
    <property type="entry name" value="CRISPR-ASSOCIATED ENDORIBONUCLEASE CAS2 3"/>
    <property type="match status" value="1"/>
</dbReference>
<comment type="caution">
    <text evidence="8">The sequence shown here is derived from an EMBL/GenBank/DDBJ whole genome shotgun (WGS) entry which is preliminary data.</text>
</comment>
<keyword evidence="4 8" id="KW-0255">Endonuclease</keyword>
<dbReference type="EMBL" id="VSSQ01000639">
    <property type="protein sequence ID" value="MPL98971.1"/>
    <property type="molecule type" value="Genomic_DNA"/>
</dbReference>
<evidence type="ECO:0000256" key="7">
    <source>
        <dbReference type="ARBA" id="ARBA00023118"/>
    </source>
</evidence>
<gene>
    <name evidence="8" type="primary">cas2_13</name>
    <name evidence="8" type="ORF">SDC9_45183</name>
</gene>
<dbReference type="Gene3D" id="3.30.70.240">
    <property type="match status" value="1"/>
</dbReference>
<dbReference type="InterPro" id="IPR021127">
    <property type="entry name" value="CRISPR_associated_Cas2"/>
</dbReference>
<keyword evidence="2" id="KW-0540">Nuclease</keyword>
<dbReference type="SUPFAM" id="SSF143430">
    <property type="entry name" value="TTP0101/SSO1404-like"/>
    <property type="match status" value="1"/>
</dbReference>
<dbReference type="CDD" id="cd09725">
    <property type="entry name" value="Cas2_I_II_III"/>
    <property type="match status" value="1"/>
</dbReference>
<evidence type="ECO:0000256" key="4">
    <source>
        <dbReference type="ARBA" id="ARBA00022759"/>
    </source>
</evidence>
<keyword evidence="7" id="KW-0051">Antiviral defense</keyword>
<dbReference type="AlphaFoldDB" id="A0A644W5G9"/>
<dbReference type="GO" id="GO:0004521">
    <property type="term" value="F:RNA endonuclease activity"/>
    <property type="evidence" value="ECO:0007669"/>
    <property type="project" value="InterPro"/>
</dbReference>
<comment type="cofactor">
    <cofactor evidence="1">
        <name>Mg(2+)</name>
        <dbReference type="ChEBI" id="CHEBI:18420"/>
    </cofactor>
</comment>
<evidence type="ECO:0000256" key="6">
    <source>
        <dbReference type="ARBA" id="ARBA00022842"/>
    </source>
</evidence>
<sequence>MITYDVSVSDKAGRTRLRKVAKTCQNYGQRVQNSVFECIVDNMQLTELKIKLLDIIDTNEDSLRVYIIGNNYKNKVEHFGTKKAINLEDVLFF</sequence>
<protein>
    <submittedName>
        <fullName evidence="8">CRISPR-associated endonuclease Cas2</fullName>
        <ecNumber evidence="8">3.1.-.-</ecNumber>
    </submittedName>
</protein>
<proteinExistence type="inferred from homology"/>
<evidence type="ECO:0000256" key="3">
    <source>
        <dbReference type="ARBA" id="ARBA00022723"/>
    </source>
</evidence>